<keyword evidence="6" id="KW-0238">DNA-binding</keyword>
<keyword evidence="3 8" id="KW-0597">Phosphoprotein</keyword>
<dbReference type="SMART" id="SM00342">
    <property type="entry name" value="HTH_ARAC"/>
    <property type="match status" value="1"/>
</dbReference>
<evidence type="ECO:0000256" key="8">
    <source>
        <dbReference type="PROSITE-ProRule" id="PRU00169"/>
    </source>
</evidence>
<dbReference type="InterPro" id="IPR020449">
    <property type="entry name" value="Tscrpt_reg_AraC-type_HTH"/>
</dbReference>
<feature type="domain" description="Response regulatory" evidence="10">
    <location>
        <begin position="3"/>
        <end position="120"/>
    </location>
</feature>
<evidence type="ECO:0000259" key="9">
    <source>
        <dbReference type="PROSITE" id="PS01124"/>
    </source>
</evidence>
<name>A0AA96LG30_9BACL</name>
<dbReference type="Gene3D" id="3.40.50.2300">
    <property type="match status" value="1"/>
</dbReference>
<dbReference type="SUPFAM" id="SSF46689">
    <property type="entry name" value="Homeodomain-like"/>
    <property type="match status" value="2"/>
</dbReference>
<dbReference type="Pfam" id="PF00072">
    <property type="entry name" value="Response_reg"/>
    <property type="match status" value="1"/>
</dbReference>
<feature type="modified residue" description="4-aspartylphosphate" evidence="8">
    <location>
        <position position="55"/>
    </location>
</feature>
<dbReference type="CDD" id="cd17536">
    <property type="entry name" value="REC_YesN-like"/>
    <property type="match status" value="1"/>
</dbReference>
<dbReference type="RefSeq" id="WP_315606956.1">
    <property type="nucleotide sequence ID" value="NZ_CP130318.1"/>
</dbReference>
<comment type="subcellular location">
    <subcellularLocation>
        <location evidence="1">Cytoplasm</location>
    </subcellularLocation>
</comment>
<evidence type="ECO:0000256" key="3">
    <source>
        <dbReference type="ARBA" id="ARBA00022553"/>
    </source>
</evidence>
<dbReference type="InterPro" id="IPR011006">
    <property type="entry name" value="CheY-like_superfamily"/>
</dbReference>
<dbReference type="InterPro" id="IPR009057">
    <property type="entry name" value="Homeodomain-like_sf"/>
</dbReference>
<evidence type="ECO:0000256" key="5">
    <source>
        <dbReference type="ARBA" id="ARBA00023015"/>
    </source>
</evidence>
<sequence>MIRILIVDDAPLIRNSLVKSIERYGNSSIVSGTAANGVKALEWLEEYYADLCITDIKMPAMDGLVLIERIKERYPWMATLVISSYDEFEYAKKSMQLEALDYILKPIDPPLLESALGRAERKLLHDREAEAAQLLIRRLPESRVLLDRWVHHVQTGRVETMPVLIVDTLEALQEWTGARHDLLSALANHWTHAVLEELRKEKLKLTMEEGDDAGLGENELRRDSVRFYYRLCAVRRLEEGSHRLFEARAGGRDQHMGKLVDSIKRYIGEHYADKINLTELAQTVSLSKAYMCTLFKQETQMTIWNYIISERMRQARDLLMSDSLKIYEIANRVGYEDVDHFTQLFKKVFGLSPQDYRKRLEA</sequence>
<dbReference type="GO" id="GO:0003700">
    <property type="term" value="F:DNA-binding transcription factor activity"/>
    <property type="evidence" value="ECO:0007669"/>
    <property type="project" value="InterPro"/>
</dbReference>
<dbReference type="SMART" id="SM00448">
    <property type="entry name" value="REC"/>
    <property type="match status" value="1"/>
</dbReference>
<dbReference type="GO" id="GO:0043565">
    <property type="term" value="F:sequence-specific DNA binding"/>
    <property type="evidence" value="ECO:0007669"/>
    <property type="project" value="InterPro"/>
</dbReference>
<dbReference type="Pfam" id="PF12833">
    <property type="entry name" value="HTH_18"/>
    <property type="match status" value="1"/>
</dbReference>
<dbReference type="InterPro" id="IPR051552">
    <property type="entry name" value="HptR"/>
</dbReference>
<evidence type="ECO:0000256" key="6">
    <source>
        <dbReference type="ARBA" id="ARBA00023125"/>
    </source>
</evidence>
<accession>A0AA96LG30</accession>
<dbReference type="InterPro" id="IPR018060">
    <property type="entry name" value="HTH_AraC"/>
</dbReference>
<dbReference type="AlphaFoldDB" id="A0AA96LG30"/>
<gene>
    <name evidence="11" type="ORF">MJA45_09180</name>
</gene>
<dbReference type="PANTHER" id="PTHR42713:SF3">
    <property type="entry name" value="TRANSCRIPTIONAL REGULATORY PROTEIN HPTR"/>
    <property type="match status" value="1"/>
</dbReference>
<proteinExistence type="predicted"/>
<dbReference type="PROSITE" id="PS50110">
    <property type="entry name" value="RESPONSE_REGULATORY"/>
    <property type="match status" value="1"/>
</dbReference>
<evidence type="ECO:0000313" key="12">
    <source>
        <dbReference type="Proteomes" id="UP001305702"/>
    </source>
</evidence>
<dbReference type="Proteomes" id="UP001305702">
    <property type="component" value="Chromosome"/>
</dbReference>
<keyword evidence="2" id="KW-0963">Cytoplasm</keyword>
<dbReference type="PROSITE" id="PS01124">
    <property type="entry name" value="HTH_ARAC_FAMILY_2"/>
    <property type="match status" value="1"/>
</dbReference>
<dbReference type="InterPro" id="IPR001789">
    <property type="entry name" value="Sig_transdc_resp-reg_receiver"/>
</dbReference>
<dbReference type="InterPro" id="IPR018062">
    <property type="entry name" value="HTH_AraC-typ_CS"/>
</dbReference>
<evidence type="ECO:0000256" key="2">
    <source>
        <dbReference type="ARBA" id="ARBA00022490"/>
    </source>
</evidence>
<evidence type="ECO:0000259" key="10">
    <source>
        <dbReference type="PROSITE" id="PS50110"/>
    </source>
</evidence>
<dbReference type="SUPFAM" id="SSF52172">
    <property type="entry name" value="CheY-like"/>
    <property type="match status" value="1"/>
</dbReference>
<dbReference type="PRINTS" id="PR00032">
    <property type="entry name" value="HTHARAC"/>
</dbReference>
<keyword evidence="4" id="KW-0902">Two-component regulatory system</keyword>
<keyword evidence="5" id="KW-0805">Transcription regulation</keyword>
<dbReference type="GO" id="GO:0000160">
    <property type="term" value="P:phosphorelay signal transduction system"/>
    <property type="evidence" value="ECO:0007669"/>
    <property type="project" value="UniProtKB-KW"/>
</dbReference>
<dbReference type="PROSITE" id="PS00041">
    <property type="entry name" value="HTH_ARAC_FAMILY_1"/>
    <property type="match status" value="1"/>
</dbReference>
<dbReference type="KEGG" id="paun:MJA45_09180"/>
<feature type="domain" description="HTH araC/xylS-type" evidence="9">
    <location>
        <begin position="261"/>
        <end position="359"/>
    </location>
</feature>
<dbReference type="Gene3D" id="1.10.10.60">
    <property type="entry name" value="Homeodomain-like"/>
    <property type="match status" value="2"/>
</dbReference>
<keyword evidence="7" id="KW-0804">Transcription</keyword>
<dbReference type="EMBL" id="CP130318">
    <property type="protein sequence ID" value="WNQ13176.1"/>
    <property type="molecule type" value="Genomic_DNA"/>
</dbReference>
<evidence type="ECO:0000313" key="11">
    <source>
        <dbReference type="EMBL" id="WNQ13176.1"/>
    </source>
</evidence>
<reference evidence="11 12" key="1">
    <citation type="submission" date="2022-02" db="EMBL/GenBank/DDBJ databases">
        <title>Paenibacillus sp. MBLB1776 Whole Genome Shotgun Sequencing.</title>
        <authorList>
            <person name="Hwang C.Y."/>
            <person name="Cho E.-S."/>
            <person name="Seo M.-J."/>
        </authorList>
    </citation>
    <scope>NUCLEOTIDE SEQUENCE [LARGE SCALE GENOMIC DNA]</scope>
    <source>
        <strain evidence="11 12">MBLB1776</strain>
    </source>
</reference>
<evidence type="ECO:0000256" key="7">
    <source>
        <dbReference type="ARBA" id="ARBA00023163"/>
    </source>
</evidence>
<evidence type="ECO:0000256" key="4">
    <source>
        <dbReference type="ARBA" id="ARBA00023012"/>
    </source>
</evidence>
<evidence type="ECO:0000256" key="1">
    <source>
        <dbReference type="ARBA" id="ARBA00004496"/>
    </source>
</evidence>
<keyword evidence="12" id="KW-1185">Reference proteome</keyword>
<dbReference type="PANTHER" id="PTHR42713">
    <property type="entry name" value="HISTIDINE KINASE-RELATED"/>
    <property type="match status" value="1"/>
</dbReference>
<dbReference type="GO" id="GO:0005737">
    <property type="term" value="C:cytoplasm"/>
    <property type="evidence" value="ECO:0007669"/>
    <property type="project" value="UniProtKB-SubCell"/>
</dbReference>
<organism evidence="11 12">
    <name type="scientific">Paenibacillus aurantius</name>
    <dbReference type="NCBI Taxonomy" id="2918900"/>
    <lineage>
        <taxon>Bacteria</taxon>
        <taxon>Bacillati</taxon>
        <taxon>Bacillota</taxon>
        <taxon>Bacilli</taxon>
        <taxon>Bacillales</taxon>
        <taxon>Paenibacillaceae</taxon>
        <taxon>Paenibacillus</taxon>
    </lineage>
</organism>
<protein>
    <submittedName>
        <fullName evidence="11">Response regulator</fullName>
    </submittedName>
</protein>